<proteinExistence type="predicted"/>
<evidence type="ECO:0000256" key="1">
    <source>
        <dbReference type="SAM" id="SignalP"/>
    </source>
</evidence>
<sequence length="319" mass="35683">MRLNILAILFALFIAIWADDDVPSPDEYITKTKTLTTTLTYTVTVALVASATIAPPPKNNTLPTGAYPTAKPSFAPIPIPLPPPTKPDDNYNVPTPPKETSTFVPDNGAKYVVGSKALIGAAGHIIKHKGTDKEYKKSRLVLQAYNDKDKETVLTQSPTLQRVSQRIILSIAAILRMNLYLRDITQAYVQSVTKLSRDFYIRAPKEMSPENKILKKLKPLYANEKFAKKEDHKLKESKLIAKEREILTTTHALKFNGSYIHLEIDLQSINLSQEIQCNNLNLIELRPADISSTRSKIRKSLSPRDQYVAQRARGAYIAT</sequence>
<protein>
    <recommendedName>
        <fullName evidence="4">Reverse transcriptase Ty1/copia-type domain-containing protein</fullName>
    </recommendedName>
</protein>
<evidence type="ECO:0000313" key="3">
    <source>
        <dbReference type="Proteomes" id="UP000237438"/>
    </source>
</evidence>
<organism evidence="2 3">
    <name type="scientific">Erysiphe pulchra</name>
    <dbReference type="NCBI Taxonomy" id="225359"/>
    <lineage>
        <taxon>Eukaryota</taxon>
        <taxon>Fungi</taxon>
        <taxon>Dikarya</taxon>
        <taxon>Ascomycota</taxon>
        <taxon>Pezizomycotina</taxon>
        <taxon>Leotiomycetes</taxon>
        <taxon>Erysiphales</taxon>
        <taxon>Erysiphaceae</taxon>
        <taxon>Erysiphe</taxon>
    </lineage>
</organism>
<accession>A0A2S4PKV8</accession>
<feature type="chain" id="PRO_5015502875" description="Reverse transcriptase Ty1/copia-type domain-containing protein" evidence="1">
    <location>
        <begin position="19"/>
        <end position="319"/>
    </location>
</feature>
<feature type="non-terminal residue" evidence="2">
    <location>
        <position position="319"/>
    </location>
</feature>
<feature type="signal peptide" evidence="1">
    <location>
        <begin position="1"/>
        <end position="18"/>
    </location>
</feature>
<dbReference type="Proteomes" id="UP000237438">
    <property type="component" value="Unassembled WGS sequence"/>
</dbReference>
<dbReference type="AlphaFoldDB" id="A0A2S4PKV8"/>
<evidence type="ECO:0008006" key="4">
    <source>
        <dbReference type="Google" id="ProtNLM"/>
    </source>
</evidence>
<name>A0A2S4PKV8_9PEZI</name>
<comment type="caution">
    <text evidence="2">The sequence shown here is derived from an EMBL/GenBank/DDBJ whole genome shotgun (WGS) entry which is preliminary data.</text>
</comment>
<dbReference type="STRING" id="225359.A0A2S4PKV8"/>
<reference evidence="2 3" key="1">
    <citation type="submission" date="2017-10" db="EMBL/GenBank/DDBJ databases">
        <title>Development of genomic resources for the powdery mildew, Erysiphe pulchra.</title>
        <authorList>
            <person name="Wadl P.A."/>
            <person name="Mack B.M."/>
            <person name="Moore G."/>
            <person name="Beltz S.B."/>
        </authorList>
    </citation>
    <scope>NUCLEOTIDE SEQUENCE [LARGE SCALE GENOMIC DNA]</scope>
    <source>
        <strain evidence="2">Cflorida</strain>
    </source>
</reference>
<keyword evidence="3" id="KW-1185">Reference proteome</keyword>
<evidence type="ECO:0000313" key="2">
    <source>
        <dbReference type="EMBL" id="POS82648.1"/>
    </source>
</evidence>
<keyword evidence="1" id="KW-0732">Signal</keyword>
<dbReference type="EMBL" id="PEDP01002456">
    <property type="protein sequence ID" value="POS82648.1"/>
    <property type="molecule type" value="Genomic_DNA"/>
</dbReference>
<dbReference type="OrthoDB" id="3562262at2759"/>
<gene>
    <name evidence="2" type="ORF">EPUL_005760</name>
</gene>